<dbReference type="OrthoDB" id="4419219at2"/>
<name>A0A0F6QUX2_9CORY</name>
<dbReference type="HOGENOM" id="CLU_175330_0_0_11"/>
<dbReference type="Pfam" id="PF13822">
    <property type="entry name" value="ACC_epsilon"/>
    <property type="match status" value="1"/>
</dbReference>
<keyword evidence="2" id="KW-1185">Reference proteome</keyword>
<dbReference type="GO" id="GO:0004658">
    <property type="term" value="F:propionyl-CoA carboxylase activity"/>
    <property type="evidence" value="ECO:0007669"/>
    <property type="project" value="InterPro"/>
</dbReference>
<dbReference type="KEGG" id="ccj:UL81_02505"/>
<gene>
    <name evidence="1" type="ORF">UL81_02505</name>
</gene>
<dbReference type="PATRIC" id="fig|161896.4.peg.492"/>
<dbReference type="STRING" id="161896.UL81_02505"/>
<evidence type="ECO:0000313" key="2">
    <source>
        <dbReference type="Proteomes" id="UP000033566"/>
    </source>
</evidence>
<proteinExistence type="predicted"/>
<dbReference type="InterPro" id="IPR032716">
    <property type="entry name" value="ACC_epsilon"/>
</dbReference>
<protein>
    <submittedName>
        <fullName evidence="1">Acyl-CoA carboxylase epsilon subunit</fullName>
    </submittedName>
</protein>
<dbReference type="AlphaFoldDB" id="A0A0F6QUX2"/>
<sequence>MSAPAFQIVKGSPSDAEVAALTMVFTQLSQQARAQAAGAGVGERNLWGRLEDRYSQYGAQEVFNPSAFRNVRYY</sequence>
<organism evidence="1 2">
    <name type="scientific">Corynebacterium camporealensis</name>
    <dbReference type="NCBI Taxonomy" id="161896"/>
    <lineage>
        <taxon>Bacteria</taxon>
        <taxon>Bacillati</taxon>
        <taxon>Actinomycetota</taxon>
        <taxon>Actinomycetes</taxon>
        <taxon>Mycobacteriales</taxon>
        <taxon>Corynebacteriaceae</taxon>
        <taxon>Corynebacterium</taxon>
    </lineage>
</organism>
<accession>A0A0F6QUX2</accession>
<dbReference type="GO" id="GO:0003989">
    <property type="term" value="F:acetyl-CoA carboxylase activity"/>
    <property type="evidence" value="ECO:0007669"/>
    <property type="project" value="InterPro"/>
</dbReference>
<dbReference type="RefSeq" id="WP_035106713.1">
    <property type="nucleotide sequence ID" value="NZ_CP011311.1"/>
</dbReference>
<dbReference type="Proteomes" id="UP000033566">
    <property type="component" value="Chromosome"/>
</dbReference>
<dbReference type="EMBL" id="CP011311">
    <property type="protein sequence ID" value="AKE38482.1"/>
    <property type="molecule type" value="Genomic_DNA"/>
</dbReference>
<reference evidence="1 2" key="1">
    <citation type="journal article" date="2015" name="Genome Announc.">
        <title>Complete Genome Sequence of Corynebacterium camporealensis DSM 44610, Isolated from the Milk of a Manchega Sheep with Subclinical Mastitis.</title>
        <authorList>
            <person name="Ruckert C."/>
            <person name="Albersmeier A."/>
            <person name="Winkler A."/>
            <person name="Tauch A."/>
        </authorList>
    </citation>
    <scope>NUCLEOTIDE SEQUENCE [LARGE SCALE GENOMIC DNA]</scope>
    <source>
        <strain evidence="1 2">DSM 44610</strain>
    </source>
</reference>
<evidence type="ECO:0000313" key="1">
    <source>
        <dbReference type="EMBL" id="AKE38482.1"/>
    </source>
</evidence>